<dbReference type="InParanoid" id="C5LML5"/>
<sequence length="149" mass="15679">MAQLVVNQDVTPKARSRMPSGTVTRSMSQNAKGVVGVVGGGRSRSLNPAPTRRGAAARRLTGTRSVADIQADHAAAEMDTVVKKAVAGIVQSIRIKAIEMVEQELLPTVEAMAEAGIREALATGTSDGRRTRSSSLDIVVESPTSQRKD</sequence>
<reference evidence="2 3" key="1">
    <citation type="submission" date="2008-07" db="EMBL/GenBank/DDBJ databases">
        <authorList>
            <person name="El-Sayed N."/>
            <person name="Caler E."/>
            <person name="Inman J."/>
            <person name="Amedeo P."/>
            <person name="Hass B."/>
            <person name="Wortman J."/>
        </authorList>
    </citation>
    <scope>NUCLEOTIDE SEQUENCE [LARGE SCALE GENOMIC DNA]</scope>
    <source>
        <strain evidence="3">ATCC 50983 / TXsc</strain>
    </source>
</reference>
<evidence type="ECO:0000313" key="2">
    <source>
        <dbReference type="EMBL" id="EER02032.1"/>
    </source>
</evidence>
<feature type="compositionally biased region" description="Low complexity" evidence="1">
    <location>
        <begin position="48"/>
        <end position="60"/>
    </location>
</feature>
<feature type="compositionally biased region" description="Polar residues" evidence="1">
    <location>
        <begin position="19"/>
        <end position="31"/>
    </location>
</feature>
<dbReference type="OrthoDB" id="10534577at2759"/>
<dbReference type="RefSeq" id="XP_002769314.1">
    <property type="nucleotide sequence ID" value="XM_002769268.1"/>
</dbReference>
<feature type="compositionally biased region" description="Polar residues" evidence="1">
    <location>
        <begin position="1"/>
        <end position="10"/>
    </location>
</feature>
<dbReference type="Proteomes" id="UP000007800">
    <property type="component" value="Unassembled WGS sequence"/>
</dbReference>
<proteinExistence type="predicted"/>
<protein>
    <submittedName>
        <fullName evidence="2">Uncharacterized protein</fullName>
    </submittedName>
</protein>
<accession>C5LML5</accession>
<dbReference type="AlphaFoldDB" id="C5LML5"/>
<keyword evidence="3" id="KW-1185">Reference proteome</keyword>
<name>C5LML5_PERM5</name>
<evidence type="ECO:0000256" key="1">
    <source>
        <dbReference type="SAM" id="MobiDB-lite"/>
    </source>
</evidence>
<gene>
    <name evidence="2" type="ORF">Pmar_PMAR024351</name>
</gene>
<dbReference type="EMBL" id="GG683568">
    <property type="protein sequence ID" value="EER02032.1"/>
    <property type="molecule type" value="Genomic_DNA"/>
</dbReference>
<feature type="region of interest" description="Disordered" evidence="1">
    <location>
        <begin position="122"/>
        <end position="149"/>
    </location>
</feature>
<evidence type="ECO:0000313" key="3">
    <source>
        <dbReference type="Proteomes" id="UP000007800"/>
    </source>
</evidence>
<dbReference type="GeneID" id="9054741"/>
<feature type="region of interest" description="Disordered" evidence="1">
    <location>
        <begin position="1"/>
        <end position="60"/>
    </location>
</feature>
<organism evidence="3">
    <name type="scientific">Perkinsus marinus (strain ATCC 50983 / TXsc)</name>
    <dbReference type="NCBI Taxonomy" id="423536"/>
    <lineage>
        <taxon>Eukaryota</taxon>
        <taxon>Sar</taxon>
        <taxon>Alveolata</taxon>
        <taxon>Perkinsozoa</taxon>
        <taxon>Perkinsea</taxon>
        <taxon>Perkinsida</taxon>
        <taxon>Perkinsidae</taxon>
        <taxon>Perkinsus</taxon>
    </lineage>
</organism>